<keyword evidence="4" id="KW-1185">Reference proteome</keyword>
<protein>
    <submittedName>
        <fullName evidence="1">Uncharacterized protein</fullName>
    </submittedName>
</protein>
<gene>
    <name evidence="1" type="ORF">BCL90_3527</name>
    <name evidence="2" type="ORF">E3V97_19105</name>
</gene>
<proteinExistence type="predicted"/>
<dbReference type="AlphaFoldDB" id="A0A497Y0J7"/>
<organism evidence="1 3">
    <name type="scientific">Pedobacter alluvionis</name>
    <dbReference type="NCBI Taxonomy" id="475253"/>
    <lineage>
        <taxon>Bacteria</taxon>
        <taxon>Pseudomonadati</taxon>
        <taxon>Bacteroidota</taxon>
        <taxon>Sphingobacteriia</taxon>
        <taxon>Sphingobacteriales</taxon>
        <taxon>Sphingobacteriaceae</taxon>
        <taxon>Pedobacter</taxon>
    </lineage>
</organism>
<name>A0A497Y0J7_9SPHI</name>
<evidence type="ECO:0000313" key="3">
    <source>
        <dbReference type="Proteomes" id="UP000273898"/>
    </source>
</evidence>
<evidence type="ECO:0000313" key="1">
    <source>
        <dbReference type="EMBL" id="RLJ75176.1"/>
    </source>
</evidence>
<comment type="caution">
    <text evidence="1">The sequence shown here is derived from an EMBL/GenBank/DDBJ whole genome shotgun (WGS) entry which is preliminary data.</text>
</comment>
<sequence>MAALEQDLFQHVISLGKQAVDSLKAGNMDDFYRLSEEAWRKFPEPRSSWNQEYNFCKMCFKHCMNNKNYTIAKVWLNRMIENNNHLHLSEYEVQHNQARYFFETGNYGDAYEKWQYVTKDAGFRYFENEDPKYLDFYKNPDKFIH</sequence>
<dbReference type="EMBL" id="SOPX01000003">
    <property type="protein sequence ID" value="TFB30278.1"/>
    <property type="molecule type" value="Genomic_DNA"/>
</dbReference>
<dbReference type="OrthoDB" id="1551390at2"/>
<evidence type="ECO:0000313" key="4">
    <source>
        <dbReference type="Proteomes" id="UP000297429"/>
    </source>
</evidence>
<dbReference type="Proteomes" id="UP000273898">
    <property type="component" value="Unassembled WGS sequence"/>
</dbReference>
<dbReference type="Proteomes" id="UP000297429">
    <property type="component" value="Unassembled WGS sequence"/>
</dbReference>
<dbReference type="EMBL" id="RCCK01000012">
    <property type="protein sequence ID" value="RLJ75176.1"/>
    <property type="molecule type" value="Genomic_DNA"/>
</dbReference>
<reference evidence="2 4" key="2">
    <citation type="submission" date="2019-03" db="EMBL/GenBank/DDBJ databases">
        <authorList>
            <person name="He R.-H."/>
        </authorList>
    </citation>
    <scope>NUCLEOTIDE SEQUENCE [LARGE SCALE GENOMIC DNA]</scope>
    <source>
        <strain evidence="2 4">DSM 19624</strain>
    </source>
</reference>
<evidence type="ECO:0000313" key="2">
    <source>
        <dbReference type="EMBL" id="TFB30278.1"/>
    </source>
</evidence>
<reference evidence="1 3" key="1">
    <citation type="submission" date="2018-10" db="EMBL/GenBank/DDBJ databases">
        <title>Genomic Encyclopedia of Archaeal and Bacterial Type Strains, Phase II (KMG-II): from individual species to whole genera.</title>
        <authorList>
            <person name="Goeker M."/>
        </authorList>
    </citation>
    <scope>NUCLEOTIDE SEQUENCE [LARGE SCALE GENOMIC DNA]</scope>
    <source>
        <strain evidence="1 3">DSM 19624</strain>
    </source>
</reference>
<dbReference type="RefSeq" id="WP_121285142.1">
    <property type="nucleotide sequence ID" value="NZ_RCCK01000012.1"/>
</dbReference>
<accession>A0A497Y0J7</accession>